<dbReference type="EMBL" id="JAUOQI010000003">
    <property type="protein sequence ID" value="MDO6576738.1"/>
    <property type="molecule type" value="Genomic_DNA"/>
</dbReference>
<evidence type="ECO:0000256" key="6">
    <source>
        <dbReference type="RuleBase" id="RU363076"/>
    </source>
</evidence>
<gene>
    <name evidence="7" type="ORF">Q4527_05010</name>
</gene>
<feature type="transmembrane region" description="Helical" evidence="6">
    <location>
        <begin position="206"/>
        <end position="228"/>
    </location>
</feature>
<keyword evidence="6" id="KW-1003">Cell membrane</keyword>
<evidence type="ECO:0000256" key="1">
    <source>
        <dbReference type="ARBA" id="ARBA00004370"/>
    </source>
</evidence>
<comment type="similarity">
    <text evidence="2 6">Belongs to the SURF1 family.</text>
</comment>
<dbReference type="CDD" id="cd06662">
    <property type="entry name" value="SURF1"/>
    <property type="match status" value="1"/>
</dbReference>
<dbReference type="PANTHER" id="PTHR23427:SF2">
    <property type="entry name" value="SURFEIT LOCUS PROTEIN 1"/>
    <property type="match status" value="1"/>
</dbReference>
<accession>A0AAW7YZU9</accession>
<keyword evidence="3 6" id="KW-0812">Transmembrane</keyword>
<evidence type="ECO:0000313" key="8">
    <source>
        <dbReference type="Proteomes" id="UP001170717"/>
    </source>
</evidence>
<dbReference type="GO" id="GO:0005886">
    <property type="term" value="C:plasma membrane"/>
    <property type="evidence" value="ECO:0007669"/>
    <property type="project" value="UniProtKB-SubCell"/>
</dbReference>
<dbReference type="Pfam" id="PF02104">
    <property type="entry name" value="SURF1"/>
    <property type="match status" value="1"/>
</dbReference>
<keyword evidence="5 6" id="KW-0472">Membrane</keyword>
<dbReference type="Proteomes" id="UP001170717">
    <property type="component" value="Unassembled WGS sequence"/>
</dbReference>
<reference evidence="7" key="1">
    <citation type="submission" date="2023-07" db="EMBL/GenBank/DDBJ databases">
        <title>Genome content predicts the carbon catabolic preferences of heterotrophic bacteria.</title>
        <authorList>
            <person name="Gralka M."/>
        </authorList>
    </citation>
    <scope>NUCLEOTIDE SEQUENCE</scope>
    <source>
        <strain evidence="7">F2M12</strain>
    </source>
</reference>
<keyword evidence="4 6" id="KW-1133">Transmembrane helix</keyword>
<name>A0AAW7YZU9_9ALTE</name>
<comment type="subcellular location">
    <subcellularLocation>
        <location evidence="6">Cell membrane</location>
        <topology evidence="6">Multi-pass membrane protein</topology>
    </subcellularLocation>
    <subcellularLocation>
        <location evidence="1">Membrane</location>
    </subcellularLocation>
</comment>
<dbReference type="PROSITE" id="PS50895">
    <property type="entry name" value="SURF1"/>
    <property type="match status" value="1"/>
</dbReference>
<dbReference type="AlphaFoldDB" id="A0AAW7YZU9"/>
<evidence type="ECO:0000256" key="4">
    <source>
        <dbReference type="ARBA" id="ARBA00022989"/>
    </source>
</evidence>
<comment type="caution">
    <text evidence="7">The sequence shown here is derived from an EMBL/GenBank/DDBJ whole genome shotgun (WGS) entry which is preliminary data.</text>
</comment>
<dbReference type="InterPro" id="IPR045214">
    <property type="entry name" value="Surf1/Surf4"/>
</dbReference>
<dbReference type="PANTHER" id="PTHR23427">
    <property type="entry name" value="SURFEIT LOCUS PROTEIN"/>
    <property type="match status" value="1"/>
</dbReference>
<protein>
    <recommendedName>
        <fullName evidence="6">SURF1-like protein</fullName>
    </recommendedName>
</protein>
<dbReference type="InterPro" id="IPR002994">
    <property type="entry name" value="Surf1/Shy1"/>
</dbReference>
<organism evidence="7 8">
    <name type="scientific">Alteromonas stellipolaris</name>
    <dbReference type="NCBI Taxonomy" id="233316"/>
    <lineage>
        <taxon>Bacteria</taxon>
        <taxon>Pseudomonadati</taxon>
        <taxon>Pseudomonadota</taxon>
        <taxon>Gammaproteobacteria</taxon>
        <taxon>Alteromonadales</taxon>
        <taxon>Alteromonadaceae</taxon>
        <taxon>Alteromonas/Salinimonas group</taxon>
        <taxon>Alteromonas</taxon>
    </lineage>
</organism>
<proteinExistence type="inferred from homology"/>
<evidence type="ECO:0000256" key="3">
    <source>
        <dbReference type="ARBA" id="ARBA00022692"/>
    </source>
</evidence>
<evidence type="ECO:0000256" key="5">
    <source>
        <dbReference type="ARBA" id="ARBA00023136"/>
    </source>
</evidence>
<dbReference type="RefSeq" id="WP_303538110.1">
    <property type="nucleotide sequence ID" value="NZ_JAUOQI010000003.1"/>
</dbReference>
<evidence type="ECO:0000313" key="7">
    <source>
        <dbReference type="EMBL" id="MDO6576738.1"/>
    </source>
</evidence>
<feature type="transmembrane region" description="Helical" evidence="6">
    <location>
        <begin position="6"/>
        <end position="30"/>
    </location>
</feature>
<evidence type="ECO:0000256" key="2">
    <source>
        <dbReference type="ARBA" id="ARBA00007165"/>
    </source>
</evidence>
<feature type="transmembrane region" description="Helical" evidence="6">
    <location>
        <begin position="164"/>
        <end position="186"/>
    </location>
</feature>
<sequence length="235" mass="26087">MNQVRASKLIAIVITSLCVMAMCSLGFWQLDRMAQKQQRIASITEKQGKESLSLIDALSMKEPEDRIVSFEGTPNGDKVLLLDNQIHEQRVGYDVLAPVQTNAGWVLVNYGWLPAPDLSRSLPAVKISHHSQQFEGVVSQPSHNPLVKETLTSASRFPARIQQISISTASELLSLNLLPYVVVLTSKNDLFVRRYNSVVMPPEKHLGYAIQWFGLAIAAALIGGFAIMKKGRQYE</sequence>